<organism evidence="4">
    <name type="scientific">Octopus bimaculoides</name>
    <name type="common">California two-spotted octopus</name>
    <dbReference type="NCBI Taxonomy" id="37653"/>
    <lineage>
        <taxon>Eukaryota</taxon>
        <taxon>Metazoa</taxon>
        <taxon>Spiralia</taxon>
        <taxon>Lophotrochozoa</taxon>
        <taxon>Mollusca</taxon>
        <taxon>Cephalopoda</taxon>
        <taxon>Coleoidea</taxon>
        <taxon>Octopodiformes</taxon>
        <taxon>Octopoda</taxon>
        <taxon>Incirrata</taxon>
        <taxon>Octopodidae</taxon>
        <taxon>Octopus</taxon>
    </lineage>
</organism>
<dbReference type="OrthoDB" id="10261637at2759"/>
<dbReference type="InterPro" id="IPR024084">
    <property type="entry name" value="IsoPropMal-DH-like_dom"/>
</dbReference>
<reference evidence="4" key="1">
    <citation type="submission" date="2015-07" db="EMBL/GenBank/DDBJ databases">
        <title>MeaNS - Measles Nucleotide Surveillance Program.</title>
        <authorList>
            <person name="Tran T."/>
            <person name="Druce J."/>
        </authorList>
    </citation>
    <scope>NUCLEOTIDE SEQUENCE</scope>
    <source>
        <strain evidence="4">UCB-OBI-ISO-001</strain>
        <tissue evidence="4">Gonad</tissue>
    </source>
</reference>
<evidence type="ECO:0000256" key="2">
    <source>
        <dbReference type="ARBA" id="ARBA00022532"/>
    </source>
</evidence>
<dbReference type="Pfam" id="PF00180">
    <property type="entry name" value="Iso_dh"/>
    <property type="match status" value="1"/>
</dbReference>
<feature type="domain" description="Isopropylmalate dehydrogenase-like" evidence="3">
    <location>
        <begin position="1"/>
        <end position="58"/>
    </location>
</feature>
<gene>
    <name evidence="4" type="ORF">OCBIM_22034728mg</name>
</gene>
<evidence type="ECO:0000259" key="3">
    <source>
        <dbReference type="Pfam" id="PF00180"/>
    </source>
</evidence>
<dbReference type="PANTHER" id="PTHR11835">
    <property type="entry name" value="DECARBOXYLATING DEHYDROGENASES-ISOCITRATE, ISOPROPYLMALATE, TARTRATE"/>
    <property type="match status" value="1"/>
</dbReference>
<dbReference type="GO" id="GO:0006102">
    <property type="term" value="P:isocitrate metabolic process"/>
    <property type="evidence" value="ECO:0007669"/>
    <property type="project" value="TreeGrafter"/>
</dbReference>
<dbReference type="STRING" id="37653.A0A0L8GEM3"/>
<keyword evidence="2" id="KW-0816">Tricarboxylic acid cycle</keyword>
<evidence type="ECO:0000256" key="1">
    <source>
        <dbReference type="ARBA" id="ARBA00007769"/>
    </source>
</evidence>
<dbReference type="EMBL" id="KQ422133">
    <property type="protein sequence ID" value="KOF75466.1"/>
    <property type="molecule type" value="Genomic_DNA"/>
</dbReference>
<name>A0A0L8GEM3_OCTBM</name>
<dbReference type="GO" id="GO:0005739">
    <property type="term" value="C:mitochondrion"/>
    <property type="evidence" value="ECO:0007669"/>
    <property type="project" value="TreeGrafter"/>
</dbReference>
<dbReference type="PANTHER" id="PTHR11835:SF42">
    <property type="entry name" value="ISOCITRATE DEHYDROGENASE [NAD] SUBUNIT BETA, MITOCHONDRIAL"/>
    <property type="match status" value="1"/>
</dbReference>
<dbReference type="AlphaFoldDB" id="A0A0L8GEM3"/>
<accession>A0A0L8GEM3</accession>
<dbReference type="Gene3D" id="3.40.718.10">
    <property type="entry name" value="Isopropylmalate Dehydrogenase"/>
    <property type="match status" value="2"/>
</dbReference>
<dbReference type="GO" id="GO:0006099">
    <property type="term" value="P:tricarboxylic acid cycle"/>
    <property type="evidence" value="ECO:0007669"/>
    <property type="project" value="UniProtKB-KW"/>
</dbReference>
<proteinExistence type="inferred from homology"/>
<sequence length="118" mass="13696">MKLGDRLFLECCKNITKEYHQIEFSNMIIDNACIQMLSHPQQFDILVLPNIYGKILSHSIQDKNIVNSTGMLLADCDMLDYLGCYRYATMIQEPVTKVLKTKKLHTPFVDSTSFYHRC</sequence>
<evidence type="ECO:0000313" key="4">
    <source>
        <dbReference type="EMBL" id="KOF75466.1"/>
    </source>
</evidence>
<protein>
    <recommendedName>
        <fullName evidence="3">Isopropylmalate dehydrogenase-like domain-containing protein</fullName>
    </recommendedName>
</protein>
<comment type="similarity">
    <text evidence="1">Belongs to the isocitrate and isopropylmalate dehydrogenases family.</text>
</comment>
<dbReference type="SUPFAM" id="SSF53659">
    <property type="entry name" value="Isocitrate/Isopropylmalate dehydrogenase-like"/>
    <property type="match status" value="1"/>
</dbReference>